<gene>
    <name evidence="8" type="ORF">DM02DRAFT_607954</name>
</gene>
<name>A0A2V1ED67_9PLEO</name>
<dbReference type="PROSITE" id="PS00216">
    <property type="entry name" value="SUGAR_TRANSPORT_1"/>
    <property type="match status" value="1"/>
</dbReference>
<dbReference type="GO" id="GO:0042908">
    <property type="term" value="P:xenobiotic transport"/>
    <property type="evidence" value="ECO:0007669"/>
    <property type="project" value="UniProtKB-ARBA"/>
</dbReference>
<evidence type="ECO:0000256" key="3">
    <source>
        <dbReference type="ARBA" id="ARBA00022989"/>
    </source>
</evidence>
<evidence type="ECO:0000256" key="5">
    <source>
        <dbReference type="SAM" id="MobiDB-lite"/>
    </source>
</evidence>
<keyword evidence="2 6" id="KW-0812">Transmembrane</keyword>
<feature type="transmembrane region" description="Helical" evidence="6">
    <location>
        <begin position="183"/>
        <end position="205"/>
    </location>
</feature>
<evidence type="ECO:0000259" key="7">
    <source>
        <dbReference type="PROSITE" id="PS50850"/>
    </source>
</evidence>
<dbReference type="InterPro" id="IPR036259">
    <property type="entry name" value="MFS_trans_sf"/>
</dbReference>
<evidence type="ECO:0000256" key="2">
    <source>
        <dbReference type="ARBA" id="ARBA00022692"/>
    </source>
</evidence>
<feature type="transmembrane region" description="Helical" evidence="6">
    <location>
        <begin position="217"/>
        <end position="240"/>
    </location>
</feature>
<feature type="transmembrane region" description="Helical" evidence="6">
    <location>
        <begin position="89"/>
        <end position="113"/>
    </location>
</feature>
<keyword evidence="9" id="KW-1185">Reference proteome</keyword>
<dbReference type="GO" id="GO:0140115">
    <property type="term" value="P:export across plasma membrane"/>
    <property type="evidence" value="ECO:0007669"/>
    <property type="project" value="UniProtKB-ARBA"/>
</dbReference>
<keyword evidence="3 6" id="KW-1133">Transmembrane helix</keyword>
<dbReference type="STRING" id="97972.A0A2V1ED67"/>
<dbReference type="PANTHER" id="PTHR23502:SF33">
    <property type="entry name" value="MAJOR FACILITATOR SUPERFAMILY (MFS) PROFILE DOMAIN-CONTAINING PROTEIN-RELATED"/>
    <property type="match status" value="1"/>
</dbReference>
<dbReference type="AlphaFoldDB" id="A0A2V1ED67"/>
<dbReference type="Proteomes" id="UP000244855">
    <property type="component" value="Unassembled WGS sequence"/>
</dbReference>
<dbReference type="PROSITE" id="PS50850">
    <property type="entry name" value="MFS"/>
    <property type="match status" value="1"/>
</dbReference>
<feature type="transmembrane region" description="Helical" evidence="6">
    <location>
        <begin position="499"/>
        <end position="519"/>
    </location>
</feature>
<evidence type="ECO:0000313" key="8">
    <source>
        <dbReference type="EMBL" id="PVI08568.1"/>
    </source>
</evidence>
<feature type="transmembrane region" description="Helical" evidence="6">
    <location>
        <begin position="320"/>
        <end position="345"/>
    </location>
</feature>
<feature type="transmembrane region" description="Helical" evidence="6">
    <location>
        <begin position="365"/>
        <end position="385"/>
    </location>
</feature>
<feature type="transmembrane region" description="Helical" evidence="6">
    <location>
        <begin position="246"/>
        <end position="266"/>
    </location>
</feature>
<proteinExistence type="predicted"/>
<dbReference type="Gene3D" id="1.20.1250.20">
    <property type="entry name" value="MFS general substrate transporter like domains"/>
    <property type="match status" value="1"/>
</dbReference>
<evidence type="ECO:0000256" key="1">
    <source>
        <dbReference type="ARBA" id="ARBA00004141"/>
    </source>
</evidence>
<sequence length="533" mass="58274">MSVSSERTAAVAVEKDVEESIENEPARESENPQNEIGSDLEKHLTRKSTRKQQLAPEVFPLTDLDNGLVGWDSQDDPANPKNFSPGKKWFILGLVAAITFLSPLASSMFAPGVGFVNKEFHNTSAMVASFAVSVFVLGFAVGPLFLSPLSEIYGRRIVLNISNIAFCAFNLGCALAPNLTGLIIMRFLAGTGGSACLTIGSGVISDLFPTEQRGTAMALYSLGVLFGPVLGPILGGFIAQRADWRWDFYVVFIAGCVLTIALIIMLRESNAVVILDQKTKRMRKELNRPELHNILTYNKEAAARSRSNILLQGMIRPLKLLFTSPIVFLLSLYISFVFGLLFILFTTLTQVYIQTYGWSPELCGLAFLGIGIGFLLGIVFVARTSDATIIKLSKSNGGVFEPEMRLPTCVFFGFLIPVSLFWYGWSTDQKTHWIVPILGLLPFGFGMVGIFTPIQTYLVDSFPQYAASAIAGMTSIRCLFGAVLPLAGPSMYQSLGLGWGNSLLGFVAIAMIPFPAFIYKYGGVIRRRWPVTL</sequence>
<feature type="transmembrane region" description="Helical" evidence="6">
    <location>
        <begin position="157"/>
        <end position="177"/>
    </location>
</feature>
<dbReference type="InterPro" id="IPR005829">
    <property type="entry name" value="Sugar_transporter_CS"/>
</dbReference>
<dbReference type="CDD" id="cd17323">
    <property type="entry name" value="MFS_Tpo1_MDR_like"/>
    <property type="match status" value="1"/>
</dbReference>
<evidence type="ECO:0000256" key="6">
    <source>
        <dbReference type="SAM" id="Phobius"/>
    </source>
</evidence>
<dbReference type="PANTHER" id="PTHR23502">
    <property type="entry name" value="MAJOR FACILITATOR SUPERFAMILY"/>
    <property type="match status" value="1"/>
</dbReference>
<feature type="transmembrane region" description="Helical" evidence="6">
    <location>
        <begin position="466"/>
        <end position="487"/>
    </location>
</feature>
<dbReference type="InterPro" id="IPR020846">
    <property type="entry name" value="MFS_dom"/>
</dbReference>
<comment type="subcellular location">
    <subcellularLocation>
        <location evidence="1">Membrane</location>
        <topology evidence="1">Multi-pass membrane protein</topology>
    </subcellularLocation>
</comment>
<dbReference type="OrthoDB" id="5296287at2759"/>
<dbReference type="SUPFAM" id="SSF103473">
    <property type="entry name" value="MFS general substrate transporter"/>
    <property type="match status" value="1"/>
</dbReference>
<feature type="transmembrane region" description="Helical" evidence="6">
    <location>
        <begin position="431"/>
        <end position="454"/>
    </location>
</feature>
<dbReference type="Pfam" id="PF07690">
    <property type="entry name" value="MFS_1"/>
    <property type="match status" value="1"/>
</dbReference>
<dbReference type="InterPro" id="IPR011701">
    <property type="entry name" value="MFS"/>
</dbReference>
<reference evidence="8 9" key="1">
    <citation type="journal article" date="2018" name="Sci. Rep.">
        <title>Comparative genomics provides insights into the lifestyle and reveals functional heterogeneity of dark septate endophytic fungi.</title>
        <authorList>
            <person name="Knapp D.G."/>
            <person name="Nemeth J.B."/>
            <person name="Barry K."/>
            <person name="Hainaut M."/>
            <person name="Henrissat B."/>
            <person name="Johnson J."/>
            <person name="Kuo A."/>
            <person name="Lim J.H.P."/>
            <person name="Lipzen A."/>
            <person name="Nolan M."/>
            <person name="Ohm R.A."/>
            <person name="Tamas L."/>
            <person name="Grigoriev I.V."/>
            <person name="Spatafora J.W."/>
            <person name="Nagy L.G."/>
            <person name="Kovacs G.M."/>
        </authorList>
    </citation>
    <scope>NUCLEOTIDE SEQUENCE [LARGE SCALE GENOMIC DNA]</scope>
    <source>
        <strain evidence="8 9">DSE2036</strain>
    </source>
</reference>
<organism evidence="8 9">
    <name type="scientific">Periconia macrospinosa</name>
    <dbReference type="NCBI Taxonomy" id="97972"/>
    <lineage>
        <taxon>Eukaryota</taxon>
        <taxon>Fungi</taxon>
        <taxon>Dikarya</taxon>
        <taxon>Ascomycota</taxon>
        <taxon>Pezizomycotina</taxon>
        <taxon>Dothideomycetes</taxon>
        <taxon>Pleosporomycetidae</taxon>
        <taxon>Pleosporales</taxon>
        <taxon>Massarineae</taxon>
        <taxon>Periconiaceae</taxon>
        <taxon>Periconia</taxon>
    </lineage>
</organism>
<feature type="transmembrane region" description="Helical" evidence="6">
    <location>
        <begin position="125"/>
        <end position="145"/>
    </location>
</feature>
<feature type="transmembrane region" description="Helical" evidence="6">
    <location>
        <begin position="406"/>
        <end position="425"/>
    </location>
</feature>
<evidence type="ECO:0000313" key="9">
    <source>
        <dbReference type="Proteomes" id="UP000244855"/>
    </source>
</evidence>
<feature type="region of interest" description="Disordered" evidence="5">
    <location>
        <begin position="1"/>
        <end position="51"/>
    </location>
</feature>
<dbReference type="GO" id="GO:0022857">
    <property type="term" value="F:transmembrane transporter activity"/>
    <property type="evidence" value="ECO:0007669"/>
    <property type="project" value="InterPro"/>
</dbReference>
<protein>
    <submittedName>
        <fullName evidence="8">MFS general substrate transporter</fullName>
    </submittedName>
</protein>
<dbReference type="EMBL" id="KZ805300">
    <property type="protein sequence ID" value="PVI08568.1"/>
    <property type="molecule type" value="Genomic_DNA"/>
</dbReference>
<feature type="domain" description="Major facilitator superfamily (MFS) profile" evidence="7">
    <location>
        <begin position="91"/>
        <end position="528"/>
    </location>
</feature>
<dbReference type="FunFam" id="1.20.1250.20:FF:000460">
    <property type="entry name" value="MFS multidrug transporter, putative"/>
    <property type="match status" value="1"/>
</dbReference>
<accession>A0A2V1ED67</accession>
<evidence type="ECO:0000256" key="4">
    <source>
        <dbReference type="ARBA" id="ARBA00023136"/>
    </source>
</evidence>
<keyword evidence="4 6" id="KW-0472">Membrane</keyword>
<dbReference type="GO" id="GO:0016020">
    <property type="term" value="C:membrane"/>
    <property type="evidence" value="ECO:0007669"/>
    <property type="project" value="UniProtKB-SubCell"/>
</dbReference>